<proteinExistence type="predicted"/>
<dbReference type="Gene3D" id="3.90.550.10">
    <property type="entry name" value="Spore Coat Polysaccharide Biosynthesis Protein SpsA, Chain A"/>
    <property type="match status" value="1"/>
</dbReference>
<dbReference type="Gene3D" id="3.90.1200.10">
    <property type="match status" value="1"/>
</dbReference>
<evidence type="ECO:0008006" key="6">
    <source>
        <dbReference type="Google" id="ProtNLM"/>
    </source>
</evidence>
<keyword evidence="2" id="KW-0548">Nucleotidyltransferase</keyword>
<feature type="domain" description="Nucleotidyl transferase" evidence="3">
    <location>
        <begin position="336"/>
        <end position="455"/>
    </location>
</feature>
<protein>
    <recommendedName>
        <fullName evidence="6">MobA-like NTP transferase domain-containing protein</fullName>
    </recommendedName>
</protein>
<name>A0A6M4NNA0_9PROT</name>
<dbReference type="SUPFAM" id="SSF53448">
    <property type="entry name" value="Nucleotide-diphospho-sugar transferases"/>
    <property type="match status" value="1"/>
</dbReference>
<feature type="domain" description="Aminoglycoside phosphotransferase" evidence="4">
    <location>
        <begin position="24"/>
        <end position="247"/>
    </location>
</feature>
<dbReference type="Gene3D" id="3.30.200.20">
    <property type="entry name" value="Phosphorylase Kinase, domain 1"/>
    <property type="match status" value="1"/>
</dbReference>
<organism evidence="5">
    <name type="scientific">uncultured Alphaproteobacteria bacterium</name>
    <dbReference type="NCBI Taxonomy" id="91750"/>
    <lineage>
        <taxon>Bacteria</taxon>
        <taxon>Pseudomonadati</taxon>
        <taxon>Pseudomonadota</taxon>
        <taxon>Alphaproteobacteria</taxon>
        <taxon>environmental samples</taxon>
    </lineage>
</organism>
<evidence type="ECO:0000256" key="1">
    <source>
        <dbReference type="ARBA" id="ARBA00022679"/>
    </source>
</evidence>
<dbReference type="Pfam" id="PF01636">
    <property type="entry name" value="APH"/>
    <property type="match status" value="1"/>
</dbReference>
<dbReference type="PANTHER" id="PTHR43584:SF8">
    <property type="entry name" value="N-ACETYLMURAMATE ALPHA-1-PHOSPHATE URIDYLYLTRANSFERASE"/>
    <property type="match status" value="1"/>
</dbReference>
<dbReference type="InterPro" id="IPR011009">
    <property type="entry name" value="Kinase-like_dom_sf"/>
</dbReference>
<evidence type="ECO:0000256" key="2">
    <source>
        <dbReference type="ARBA" id="ARBA00022695"/>
    </source>
</evidence>
<dbReference type="SUPFAM" id="SSF56112">
    <property type="entry name" value="Protein kinase-like (PK-like)"/>
    <property type="match status" value="1"/>
</dbReference>
<dbReference type="GO" id="GO:0016779">
    <property type="term" value="F:nucleotidyltransferase activity"/>
    <property type="evidence" value="ECO:0007669"/>
    <property type="project" value="UniProtKB-KW"/>
</dbReference>
<dbReference type="InterPro" id="IPR005835">
    <property type="entry name" value="NTP_transferase_dom"/>
</dbReference>
<evidence type="ECO:0000313" key="5">
    <source>
        <dbReference type="EMBL" id="QJR98249.1"/>
    </source>
</evidence>
<gene>
    <name evidence="5" type="ORF">PlAlph_2540</name>
</gene>
<dbReference type="EMBL" id="MN990729">
    <property type="protein sequence ID" value="QJR98249.1"/>
    <property type="molecule type" value="Genomic_DNA"/>
</dbReference>
<dbReference type="Pfam" id="PF00483">
    <property type="entry name" value="NTP_transferase"/>
    <property type="match status" value="1"/>
</dbReference>
<dbReference type="CDD" id="cd06422">
    <property type="entry name" value="NTP_transferase_like_1"/>
    <property type="match status" value="1"/>
</dbReference>
<dbReference type="InterPro" id="IPR002575">
    <property type="entry name" value="Aminoglycoside_PTrfase"/>
</dbReference>
<evidence type="ECO:0000259" key="4">
    <source>
        <dbReference type="Pfam" id="PF01636"/>
    </source>
</evidence>
<evidence type="ECO:0000259" key="3">
    <source>
        <dbReference type="Pfam" id="PF00483"/>
    </source>
</evidence>
<reference evidence="5" key="1">
    <citation type="submission" date="2020-01" db="EMBL/GenBank/DDBJ databases">
        <title>Gastrointestinal microbiota of LL stock colony Peromyscus leucopus.</title>
        <authorList>
            <person name="Milovic A."/>
            <person name="Bassam K."/>
            <person name="Keay E."/>
            <person name="Barbour A.G."/>
        </authorList>
    </citation>
    <scope>NUCLEOTIDE SEQUENCE</scope>
    <source>
        <strain evidence="5">LL90</strain>
    </source>
</reference>
<dbReference type="AlphaFoldDB" id="A0A6M4NNA0"/>
<dbReference type="PANTHER" id="PTHR43584">
    <property type="entry name" value="NUCLEOTIDYL TRANSFERASE"/>
    <property type="match status" value="1"/>
</dbReference>
<dbReference type="InterPro" id="IPR050065">
    <property type="entry name" value="GlmU-like"/>
</dbReference>
<keyword evidence="1" id="KW-0808">Transferase</keyword>
<sequence>MENLERAAKLKAFVADYAQTGNFEIKPLATDASSRKYYRAVFADGNSIVIMDDENCRCKTKEFVELSAFLRNHGVYVPEVLAKNMDEGILLLEDLGDGTITRLLPDSDEKELYLMSAEPIAKIAAIDEQPQCVTAFDKQKLLSDIRLFTDWYIPMATGKPLSEQEKSEFLTITDTLSTLAFKIPNRLVLWDYHIDNIMLPPNSKSCAVIDFQDAMWGPMTYDLISLLAADRRTASPETVSAVKDAFFNTLQNINREDFEDSCAFLSMFRHMRVLGRFTTLSMVNRKEKYLNYIPQTWAMLEQILNYPKLAPVKQWVDKHLPPELRKLPQRKPIDSAIVLAAGRGSRMQNLTDDCPKPLIKVGKKSLIDYNIERLHAANIGNLVVNLCYKGEMIRRHLDNKFPELNISFSEETEALETGGGVKNALPMLKGSAFFVCNSDVFFIDRGYKPALWRMMDEWDGSKHDILLLLQPVNDICGDKGRDYRITPDNRPERNEHKQPDFDYMFGGISIVSRKIFDGISADKFSLRDLFDIAQKQGRLGFIINNADFFHVGTPEALKAAEIKINRYK</sequence>
<dbReference type="InterPro" id="IPR029044">
    <property type="entry name" value="Nucleotide-diphossugar_trans"/>
</dbReference>
<accession>A0A6M4NNA0</accession>